<name>A0A221MGR2_9BACI</name>
<organism evidence="1 2">
    <name type="scientific">Virgibacillus necropolis</name>
    <dbReference type="NCBI Taxonomy" id="163877"/>
    <lineage>
        <taxon>Bacteria</taxon>
        <taxon>Bacillati</taxon>
        <taxon>Bacillota</taxon>
        <taxon>Bacilli</taxon>
        <taxon>Bacillales</taxon>
        <taxon>Bacillaceae</taxon>
        <taxon>Virgibacillus</taxon>
    </lineage>
</organism>
<proteinExistence type="predicted"/>
<keyword evidence="2" id="KW-1185">Reference proteome</keyword>
<gene>
    <name evidence="1" type="ORF">CFK40_18410</name>
</gene>
<protein>
    <submittedName>
        <fullName evidence="1">Uncharacterized protein</fullName>
    </submittedName>
</protein>
<dbReference type="Proteomes" id="UP000204391">
    <property type="component" value="Chromosome"/>
</dbReference>
<evidence type="ECO:0000313" key="2">
    <source>
        <dbReference type="Proteomes" id="UP000204391"/>
    </source>
</evidence>
<dbReference type="KEGG" id="vne:CFK40_18410"/>
<reference evidence="1 2" key="1">
    <citation type="journal article" date="2003" name="Int. J. Syst. Evol. Microbiol.">
        <title>Virgibacillus carmonensis sp. nov., Virgibacillus necropolis sp. nov. and Virgibacillus picturae sp. nov., three novel species isolated from deteriorated mural paintings, transfer of the species of the genus salibacillus to Virgibacillus, as Virgibacillus marismortui comb. nov. and Virgibacillus salexigens comb. nov., and emended description of the genus Virgibacillus.</title>
        <authorList>
            <person name="Heyrman J."/>
            <person name="Logan N.A."/>
            <person name="Busse H.J."/>
            <person name="Balcaen A."/>
            <person name="Lebbe L."/>
            <person name="Rodriguez-Diaz M."/>
            <person name="Swings J."/>
            <person name="De Vos P."/>
        </authorList>
    </citation>
    <scope>NUCLEOTIDE SEQUENCE [LARGE SCALE GENOMIC DNA]</scope>
    <source>
        <strain evidence="1 2">LMG 19488</strain>
    </source>
</reference>
<accession>A0A221MGR2</accession>
<dbReference type="EMBL" id="CP022437">
    <property type="protein sequence ID" value="ASN06853.1"/>
    <property type="molecule type" value="Genomic_DNA"/>
</dbReference>
<dbReference type="AlphaFoldDB" id="A0A221MGR2"/>
<evidence type="ECO:0000313" key="1">
    <source>
        <dbReference type="EMBL" id="ASN06853.1"/>
    </source>
</evidence>
<sequence length="75" mass="8695">MCQPFRFIITHAPVYKVAILFPGVNNPAMSISNVTHTAAMERLFHVILKRKYFVHVRYVKGVRDPMTNINTKLHD</sequence>